<name>A0A2K1L266_PHYPA</name>
<dbReference type="EMBL" id="ABEU02000002">
    <property type="protein sequence ID" value="PNR60129.1"/>
    <property type="molecule type" value="Genomic_DNA"/>
</dbReference>
<accession>A0A2K1L266</accession>
<keyword evidence="1" id="KW-1133">Transmembrane helix</keyword>
<evidence type="ECO:0000313" key="4">
    <source>
        <dbReference type="Proteomes" id="UP000006727"/>
    </source>
</evidence>
<feature type="transmembrane region" description="Helical" evidence="1">
    <location>
        <begin position="56"/>
        <end position="78"/>
    </location>
</feature>
<organism evidence="2">
    <name type="scientific">Physcomitrium patens</name>
    <name type="common">Spreading-leaved earth moss</name>
    <name type="synonym">Physcomitrella patens</name>
    <dbReference type="NCBI Taxonomy" id="3218"/>
    <lineage>
        <taxon>Eukaryota</taxon>
        <taxon>Viridiplantae</taxon>
        <taxon>Streptophyta</taxon>
        <taxon>Embryophyta</taxon>
        <taxon>Bryophyta</taxon>
        <taxon>Bryophytina</taxon>
        <taxon>Bryopsida</taxon>
        <taxon>Funariidae</taxon>
        <taxon>Funariales</taxon>
        <taxon>Funariaceae</taxon>
        <taxon>Physcomitrium</taxon>
    </lineage>
</organism>
<reference evidence="2 4" key="2">
    <citation type="journal article" date="2018" name="Plant J.">
        <title>The Physcomitrella patens chromosome-scale assembly reveals moss genome structure and evolution.</title>
        <authorList>
            <person name="Lang D."/>
            <person name="Ullrich K.K."/>
            <person name="Murat F."/>
            <person name="Fuchs J."/>
            <person name="Jenkins J."/>
            <person name="Haas F.B."/>
            <person name="Piednoel M."/>
            <person name="Gundlach H."/>
            <person name="Van Bel M."/>
            <person name="Meyberg R."/>
            <person name="Vives C."/>
            <person name="Morata J."/>
            <person name="Symeonidi A."/>
            <person name="Hiss M."/>
            <person name="Muchero W."/>
            <person name="Kamisugi Y."/>
            <person name="Saleh O."/>
            <person name="Blanc G."/>
            <person name="Decker E.L."/>
            <person name="van Gessel N."/>
            <person name="Grimwood J."/>
            <person name="Hayes R.D."/>
            <person name="Graham S.W."/>
            <person name="Gunter L.E."/>
            <person name="McDaniel S.F."/>
            <person name="Hoernstein S.N.W."/>
            <person name="Larsson A."/>
            <person name="Li F.W."/>
            <person name="Perroud P.F."/>
            <person name="Phillips J."/>
            <person name="Ranjan P."/>
            <person name="Rokshar D.S."/>
            <person name="Rothfels C.J."/>
            <person name="Schneider L."/>
            <person name="Shu S."/>
            <person name="Stevenson D.W."/>
            <person name="Thummler F."/>
            <person name="Tillich M."/>
            <person name="Villarreal Aguilar J.C."/>
            <person name="Widiez T."/>
            <person name="Wong G.K."/>
            <person name="Wymore A."/>
            <person name="Zhang Y."/>
            <person name="Zimmer A.D."/>
            <person name="Quatrano R.S."/>
            <person name="Mayer K.F.X."/>
            <person name="Goodstein D."/>
            <person name="Casacuberta J.M."/>
            <person name="Vandepoele K."/>
            <person name="Reski R."/>
            <person name="Cuming A.C."/>
            <person name="Tuskan G.A."/>
            <person name="Maumus F."/>
            <person name="Salse J."/>
            <person name="Schmutz J."/>
            <person name="Rensing S.A."/>
        </authorList>
    </citation>
    <scope>NUCLEOTIDE SEQUENCE [LARGE SCALE GENOMIC DNA]</scope>
    <source>
        <strain evidence="3 4">cv. Gransden 2004</strain>
    </source>
</reference>
<dbReference type="Gramene" id="Pp3c2_19210V3.1">
    <property type="protein sequence ID" value="PAC:32934382.CDS.1"/>
    <property type="gene ID" value="Pp3c2_19210"/>
</dbReference>
<dbReference type="EnsemblPlants" id="Pp3c2_19210V3.1">
    <property type="protein sequence ID" value="PAC:32934382.CDS.1"/>
    <property type="gene ID" value="Pp3c2_19210"/>
</dbReference>
<protein>
    <submittedName>
        <fullName evidence="2 3">Uncharacterized protein</fullName>
    </submittedName>
</protein>
<gene>
    <name evidence="2" type="ORF">PHYPA_002922</name>
</gene>
<keyword evidence="4" id="KW-1185">Reference proteome</keyword>
<dbReference type="AlphaFoldDB" id="A0A2K1L266"/>
<evidence type="ECO:0000313" key="2">
    <source>
        <dbReference type="EMBL" id="PNR60129.1"/>
    </source>
</evidence>
<evidence type="ECO:0000256" key="1">
    <source>
        <dbReference type="SAM" id="Phobius"/>
    </source>
</evidence>
<keyword evidence="1" id="KW-0472">Membrane</keyword>
<proteinExistence type="predicted"/>
<evidence type="ECO:0000313" key="3">
    <source>
        <dbReference type="EnsemblPlants" id="PAC:32934382.CDS.1"/>
    </source>
</evidence>
<reference evidence="2 4" key="1">
    <citation type="journal article" date="2008" name="Science">
        <title>The Physcomitrella genome reveals evolutionary insights into the conquest of land by plants.</title>
        <authorList>
            <person name="Rensing S."/>
            <person name="Lang D."/>
            <person name="Zimmer A."/>
            <person name="Terry A."/>
            <person name="Salamov A."/>
            <person name="Shapiro H."/>
            <person name="Nishiyama T."/>
            <person name="Perroud P.-F."/>
            <person name="Lindquist E."/>
            <person name="Kamisugi Y."/>
            <person name="Tanahashi T."/>
            <person name="Sakakibara K."/>
            <person name="Fujita T."/>
            <person name="Oishi K."/>
            <person name="Shin-I T."/>
            <person name="Kuroki Y."/>
            <person name="Toyoda A."/>
            <person name="Suzuki Y."/>
            <person name="Hashimoto A."/>
            <person name="Yamaguchi K."/>
            <person name="Sugano A."/>
            <person name="Kohara Y."/>
            <person name="Fujiyama A."/>
            <person name="Anterola A."/>
            <person name="Aoki S."/>
            <person name="Ashton N."/>
            <person name="Barbazuk W.B."/>
            <person name="Barker E."/>
            <person name="Bennetzen J."/>
            <person name="Bezanilla M."/>
            <person name="Blankenship R."/>
            <person name="Cho S.H."/>
            <person name="Dutcher S."/>
            <person name="Estelle M."/>
            <person name="Fawcett J.A."/>
            <person name="Gundlach H."/>
            <person name="Hanada K."/>
            <person name="Heyl A."/>
            <person name="Hicks K.A."/>
            <person name="Hugh J."/>
            <person name="Lohr M."/>
            <person name="Mayer K."/>
            <person name="Melkozernov A."/>
            <person name="Murata T."/>
            <person name="Nelson D."/>
            <person name="Pils B."/>
            <person name="Prigge M."/>
            <person name="Reiss B."/>
            <person name="Renner T."/>
            <person name="Rombauts S."/>
            <person name="Rushton P."/>
            <person name="Sanderfoot A."/>
            <person name="Schween G."/>
            <person name="Shiu S.-H."/>
            <person name="Stueber K."/>
            <person name="Theodoulou F.L."/>
            <person name="Tu H."/>
            <person name="Van de Peer Y."/>
            <person name="Verrier P.J."/>
            <person name="Waters E."/>
            <person name="Wood A."/>
            <person name="Yang L."/>
            <person name="Cove D."/>
            <person name="Cuming A."/>
            <person name="Hasebe M."/>
            <person name="Lucas S."/>
            <person name="Mishler D.B."/>
            <person name="Reski R."/>
            <person name="Grigoriev I."/>
            <person name="Quatrano R.S."/>
            <person name="Boore J.L."/>
        </authorList>
    </citation>
    <scope>NUCLEOTIDE SEQUENCE [LARGE SCALE GENOMIC DNA]</scope>
    <source>
        <strain evidence="3 4">cv. Gransden 2004</strain>
    </source>
</reference>
<reference evidence="3" key="3">
    <citation type="submission" date="2020-12" db="UniProtKB">
        <authorList>
            <consortium name="EnsemblPlants"/>
        </authorList>
    </citation>
    <scope>IDENTIFICATION</scope>
</reference>
<sequence length="90" mass="10550">MELVCLVESCKMIPSTLCLSSSSMYLRASAAKRNRNDVKRQPWHLDLFNWKNVLCFLFIMINAFTSMLSAIIHLMFLGHAWRKVQLIRPY</sequence>
<dbReference type="InParanoid" id="A0A2K1L266"/>
<keyword evidence="1" id="KW-0812">Transmembrane</keyword>
<dbReference type="Proteomes" id="UP000006727">
    <property type="component" value="Chromosome 2"/>
</dbReference>